<dbReference type="PRINTS" id="PR00081">
    <property type="entry name" value="GDHRDH"/>
</dbReference>
<keyword evidence="4" id="KW-1185">Reference proteome</keyword>
<dbReference type="PANTHER" id="PTHR42879:SF2">
    <property type="entry name" value="3-OXOACYL-[ACYL-CARRIER-PROTEIN] REDUCTASE FABG"/>
    <property type="match status" value="1"/>
</dbReference>
<dbReference type="InterPro" id="IPR057326">
    <property type="entry name" value="KR_dom"/>
</dbReference>
<reference evidence="3 4" key="1">
    <citation type="submission" date="2023-08" db="EMBL/GenBank/DDBJ databases">
        <title>genomic of G39.</title>
        <authorList>
            <person name="Wang Y."/>
        </authorList>
    </citation>
    <scope>NUCLEOTIDE SEQUENCE [LARGE SCALE GENOMIC DNA]</scope>
    <source>
        <strain evidence="3 4">G39</strain>
    </source>
</reference>
<gene>
    <name evidence="3" type="ORF">Q9K02_00645</name>
</gene>
<dbReference type="SUPFAM" id="SSF51735">
    <property type="entry name" value="NAD(P)-binding Rossmann-fold domains"/>
    <property type="match status" value="1"/>
</dbReference>
<comment type="caution">
    <text evidence="3">The sequence shown here is derived from an EMBL/GenBank/DDBJ whole genome shotgun (WGS) entry which is preliminary data.</text>
</comment>
<evidence type="ECO:0000256" key="1">
    <source>
        <dbReference type="ARBA" id="ARBA00006484"/>
    </source>
</evidence>
<dbReference type="InterPro" id="IPR050259">
    <property type="entry name" value="SDR"/>
</dbReference>
<dbReference type="InterPro" id="IPR002347">
    <property type="entry name" value="SDR_fam"/>
</dbReference>
<accession>A0ABT9HKG6</accession>
<dbReference type="Pfam" id="PF13561">
    <property type="entry name" value="adh_short_C2"/>
    <property type="match status" value="1"/>
</dbReference>
<dbReference type="InterPro" id="IPR036291">
    <property type="entry name" value="NAD(P)-bd_dom_sf"/>
</dbReference>
<dbReference type="SMART" id="SM00822">
    <property type="entry name" value="PKS_KR"/>
    <property type="match status" value="1"/>
</dbReference>
<proteinExistence type="inferred from homology"/>
<protein>
    <submittedName>
        <fullName evidence="3">SDR family oxidoreductase</fullName>
    </submittedName>
</protein>
<dbReference type="CDD" id="cd05233">
    <property type="entry name" value="SDR_c"/>
    <property type="match status" value="1"/>
</dbReference>
<feature type="domain" description="Ketoreductase" evidence="2">
    <location>
        <begin position="10"/>
        <end position="184"/>
    </location>
</feature>
<name>A0ABT9HKG6_9SPHN</name>
<organism evidence="3 4">
    <name type="scientific">Qipengyuania profundimaris</name>
    <dbReference type="NCBI Taxonomy" id="3067652"/>
    <lineage>
        <taxon>Bacteria</taxon>
        <taxon>Pseudomonadati</taxon>
        <taxon>Pseudomonadota</taxon>
        <taxon>Alphaproteobacteria</taxon>
        <taxon>Sphingomonadales</taxon>
        <taxon>Erythrobacteraceae</taxon>
        <taxon>Qipengyuania</taxon>
    </lineage>
</organism>
<evidence type="ECO:0000313" key="4">
    <source>
        <dbReference type="Proteomes" id="UP001240639"/>
    </source>
</evidence>
<comment type="similarity">
    <text evidence="1">Belongs to the short-chain dehydrogenases/reductases (SDR) family.</text>
</comment>
<dbReference type="PRINTS" id="PR00080">
    <property type="entry name" value="SDRFAMILY"/>
</dbReference>
<dbReference type="PANTHER" id="PTHR42879">
    <property type="entry name" value="3-OXOACYL-(ACYL-CARRIER-PROTEIN) REDUCTASE"/>
    <property type="match status" value="1"/>
</dbReference>
<evidence type="ECO:0000259" key="2">
    <source>
        <dbReference type="SMART" id="SM00822"/>
    </source>
</evidence>
<dbReference type="Gene3D" id="3.40.50.720">
    <property type="entry name" value="NAD(P)-binding Rossmann-like Domain"/>
    <property type="match status" value="1"/>
</dbReference>
<evidence type="ECO:0000313" key="3">
    <source>
        <dbReference type="EMBL" id="MDP4573644.1"/>
    </source>
</evidence>
<dbReference type="Proteomes" id="UP001240639">
    <property type="component" value="Unassembled WGS sequence"/>
</dbReference>
<dbReference type="RefSeq" id="WP_305931137.1">
    <property type="nucleotide sequence ID" value="NZ_JAVAIM010000001.1"/>
</dbReference>
<sequence>MDLGGRLRGRVALVTGAARGMGLEIARRLAAEGAIVWLGGRDRTALEEATGTIKGDARVLTFDVDDEAACIAALGEIEKATGLDILVNNAGARDRRGFAEIERADMERLLRTNLVAPFDLARRVVPLMRARGYGRIVNVTSIASEIARGDASYTASKAGLDGVTRSLAAELGPDGITVNAVAPGFVLTEANAEWFEESSEIADHLARRTSLARWAKPEEIAGAVAFLVSEDGSYVTGHTLIVDGGYVTHF</sequence>
<dbReference type="EMBL" id="JAVAIM010000001">
    <property type="protein sequence ID" value="MDP4573644.1"/>
    <property type="molecule type" value="Genomic_DNA"/>
</dbReference>